<evidence type="ECO:0000256" key="1">
    <source>
        <dbReference type="SAM" id="MobiDB-lite"/>
    </source>
</evidence>
<dbReference type="PROSITE" id="PS51257">
    <property type="entry name" value="PROKAR_LIPOPROTEIN"/>
    <property type="match status" value="1"/>
</dbReference>
<reference evidence="2" key="2">
    <citation type="submission" date="2020-09" db="EMBL/GenBank/DDBJ databases">
        <authorList>
            <person name="Sun Q."/>
            <person name="Zhou Y."/>
        </authorList>
    </citation>
    <scope>NUCLEOTIDE SEQUENCE</scope>
    <source>
        <strain evidence="2">CGMCC 1.12153</strain>
    </source>
</reference>
<accession>A0A917B7X2</accession>
<evidence type="ECO:0008006" key="4">
    <source>
        <dbReference type="Google" id="ProtNLM"/>
    </source>
</evidence>
<keyword evidence="3" id="KW-1185">Reference proteome</keyword>
<reference evidence="2" key="1">
    <citation type="journal article" date="2014" name="Int. J. Syst. Evol. Microbiol.">
        <title>Complete genome sequence of Corynebacterium casei LMG S-19264T (=DSM 44701T), isolated from a smear-ripened cheese.</title>
        <authorList>
            <consortium name="US DOE Joint Genome Institute (JGI-PGF)"/>
            <person name="Walter F."/>
            <person name="Albersmeier A."/>
            <person name="Kalinowski J."/>
            <person name="Ruckert C."/>
        </authorList>
    </citation>
    <scope>NUCLEOTIDE SEQUENCE</scope>
    <source>
        <strain evidence="2">CGMCC 1.12153</strain>
    </source>
</reference>
<proteinExistence type="predicted"/>
<protein>
    <recommendedName>
        <fullName evidence="4">Lipoprotein</fullName>
    </recommendedName>
</protein>
<comment type="caution">
    <text evidence="2">The sequence shown here is derived from an EMBL/GenBank/DDBJ whole genome shotgun (WGS) entry which is preliminary data.</text>
</comment>
<sequence>MIKGWTLLILGSVFLIGCTSDSVDSEPTNKSEKEDEKTTEEHSAQLSDGEWEFSESLESNLEKALGKNPENATEEELYEVLDDESLREQYLNELYDLLELKVEDGLISLEEADAQKETMEFIFEEE</sequence>
<evidence type="ECO:0000313" key="3">
    <source>
        <dbReference type="Proteomes" id="UP000660110"/>
    </source>
</evidence>
<dbReference type="EMBL" id="BMEL01000004">
    <property type="protein sequence ID" value="GGF30646.1"/>
    <property type="molecule type" value="Genomic_DNA"/>
</dbReference>
<dbReference type="AlphaFoldDB" id="A0A917B7X2"/>
<dbReference type="Proteomes" id="UP000660110">
    <property type="component" value="Unassembled WGS sequence"/>
</dbReference>
<gene>
    <name evidence="2" type="ORF">GCM10010954_32280</name>
</gene>
<name>A0A917B7X2_HALAA</name>
<dbReference type="RefSeq" id="WP_188378542.1">
    <property type="nucleotide sequence ID" value="NZ_BMEL01000004.1"/>
</dbReference>
<evidence type="ECO:0000313" key="2">
    <source>
        <dbReference type="EMBL" id="GGF30646.1"/>
    </source>
</evidence>
<feature type="compositionally biased region" description="Basic and acidic residues" evidence="1">
    <location>
        <begin position="27"/>
        <end position="43"/>
    </location>
</feature>
<organism evidence="2 3">
    <name type="scientific">Halobacillus andaensis</name>
    <dbReference type="NCBI Taxonomy" id="1176239"/>
    <lineage>
        <taxon>Bacteria</taxon>
        <taxon>Bacillati</taxon>
        <taxon>Bacillota</taxon>
        <taxon>Bacilli</taxon>
        <taxon>Bacillales</taxon>
        <taxon>Bacillaceae</taxon>
        <taxon>Halobacillus</taxon>
    </lineage>
</organism>
<feature type="region of interest" description="Disordered" evidence="1">
    <location>
        <begin position="19"/>
        <end position="51"/>
    </location>
</feature>